<dbReference type="Gene3D" id="1.20.58.410">
    <property type="entry name" value="Release factor"/>
    <property type="match status" value="1"/>
</dbReference>
<accession>A0A518B0U1</accession>
<dbReference type="Gene3D" id="3.30.70.1660">
    <property type="match status" value="1"/>
</dbReference>
<dbReference type="GO" id="GO:0005737">
    <property type="term" value="C:cytoplasm"/>
    <property type="evidence" value="ECO:0007669"/>
    <property type="project" value="UniProtKB-SubCell"/>
</dbReference>
<evidence type="ECO:0000313" key="7">
    <source>
        <dbReference type="EMBL" id="QDU60598.1"/>
    </source>
</evidence>
<dbReference type="Pfam" id="PF00472">
    <property type="entry name" value="RF-1"/>
    <property type="match status" value="1"/>
</dbReference>
<evidence type="ECO:0000256" key="3">
    <source>
        <dbReference type="ARBA" id="ARBA00022917"/>
    </source>
</evidence>
<keyword evidence="4" id="KW-0963">Cytoplasm</keyword>
<keyword evidence="8" id="KW-1185">Reference proteome</keyword>
<dbReference type="Proteomes" id="UP000317093">
    <property type="component" value="Chromosome"/>
</dbReference>
<dbReference type="KEGG" id="knv:Pan216_14450"/>
<keyword evidence="3 4" id="KW-0648">Protein biosynthesis</keyword>
<gene>
    <name evidence="4 7" type="primary">prfB</name>
    <name evidence="7" type="ORF">Pan216_14450</name>
</gene>
<evidence type="ECO:0000259" key="6">
    <source>
        <dbReference type="SMART" id="SM00937"/>
    </source>
</evidence>
<dbReference type="EMBL" id="CP036279">
    <property type="protein sequence ID" value="QDU60598.1"/>
    <property type="molecule type" value="Genomic_DNA"/>
</dbReference>
<feature type="modified residue" description="N5-methylglutamine" evidence="4">
    <location>
        <position position="212"/>
    </location>
</feature>
<comment type="function">
    <text evidence="4">Peptide chain release factor 2 directs the termination of translation in response to the peptide chain termination codons UGA and UAA.</text>
</comment>
<dbReference type="GO" id="GO:0016149">
    <property type="term" value="F:translation release factor activity, codon specific"/>
    <property type="evidence" value="ECO:0007669"/>
    <property type="project" value="UniProtKB-UniRule"/>
</dbReference>
<comment type="subcellular location">
    <subcellularLocation>
        <location evidence="4">Cytoplasm</location>
    </subcellularLocation>
</comment>
<evidence type="ECO:0000256" key="1">
    <source>
        <dbReference type="ARBA" id="ARBA00010835"/>
    </source>
</evidence>
<dbReference type="Gene3D" id="3.30.160.20">
    <property type="match status" value="1"/>
</dbReference>
<reference evidence="7 8" key="1">
    <citation type="submission" date="2019-02" db="EMBL/GenBank/DDBJ databases">
        <title>Deep-cultivation of Planctomycetes and their phenomic and genomic characterization uncovers novel biology.</title>
        <authorList>
            <person name="Wiegand S."/>
            <person name="Jogler M."/>
            <person name="Boedeker C."/>
            <person name="Pinto D."/>
            <person name="Vollmers J."/>
            <person name="Rivas-Marin E."/>
            <person name="Kohn T."/>
            <person name="Peeters S.H."/>
            <person name="Heuer A."/>
            <person name="Rast P."/>
            <person name="Oberbeckmann S."/>
            <person name="Bunk B."/>
            <person name="Jeske O."/>
            <person name="Meyerdierks A."/>
            <person name="Storesund J.E."/>
            <person name="Kallscheuer N."/>
            <person name="Luecker S."/>
            <person name="Lage O.M."/>
            <person name="Pohl T."/>
            <person name="Merkel B.J."/>
            <person name="Hornburger P."/>
            <person name="Mueller R.-W."/>
            <person name="Bruemmer F."/>
            <person name="Labrenz M."/>
            <person name="Spormann A.M."/>
            <person name="Op den Camp H."/>
            <person name="Overmann J."/>
            <person name="Amann R."/>
            <person name="Jetten M.S.M."/>
            <person name="Mascher T."/>
            <person name="Medema M.H."/>
            <person name="Devos D.P."/>
            <person name="Kaster A.-K."/>
            <person name="Ovreas L."/>
            <person name="Rohde M."/>
            <person name="Galperin M.Y."/>
            <person name="Jogler C."/>
        </authorList>
    </citation>
    <scope>NUCLEOTIDE SEQUENCE [LARGE SCALE GENOMIC DNA]</scope>
    <source>
        <strain evidence="7 8">Pan216</strain>
    </source>
</reference>
<evidence type="ECO:0000313" key="8">
    <source>
        <dbReference type="Proteomes" id="UP000317093"/>
    </source>
</evidence>
<dbReference type="NCBIfam" id="TIGR00020">
    <property type="entry name" value="prfB"/>
    <property type="match status" value="1"/>
</dbReference>
<proteinExistence type="inferred from homology"/>
<dbReference type="PANTHER" id="PTHR43116">
    <property type="entry name" value="PEPTIDE CHAIN RELEASE FACTOR 2"/>
    <property type="match status" value="1"/>
</dbReference>
<dbReference type="PANTHER" id="PTHR43116:SF3">
    <property type="entry name" value="CLASS I PEPTIDE CHAIN RELEASE FACTOR"/>
    <property type="match status" value="1"/>
</dbReference>
<evidence type="ECO:0000256" key="5">
    <source>
        <dbReference type="NCBIfam" id="TIGR00020"/>
    </source>
</evidence>
<feature type="domain" description="Peptide chain release factor" evidence="6">
    <location>
        <begin position="45"/>
        <end position="155"/>
    </location>
</feature>
<dbReference type="Pfam" id="PF03462">
    <property type="entry name" value="PCRF"/>
    <property type="match status" value="1"/>
</dbReference>
<comment type="similarity">
    <text evidence="1 4">Belongs to the prokaryotic/mitochondrial release factor family.</text>
</comment>
<comment type="PTM">
    <text evidence="4">Methylated by PrmC. Methylation increases the termination efficiency of RF2.</text>
</comment>
<sequence>MEAPEFWDNQEKAQETISALKPIKLALKPFDELEGHVADLEALLELADEEGGEEVLPDAEALLGKLSSSVAKTEFQAMMGQETDPCGAFVGIHAGAGGTEACDWAGMLYRMYTRWAENHGHEIEVVDLGEGDSAGIRTVTFVVRGDYAYGHLRCEAGVHRLVRISPFDSNARRHTSFAAVEVTPELDDDIEVDLKESDVEMETFMSGGPGGQHQNKTASGVRLRHLPSGVVVECRNERSQHKNRKTAMKMLKSRLYRIEQEKREAEMAKLYDEKGQISFGSQIRSYVLHPYQLVKDLRTEVETGNTGAVLDGEIDQFIESYLRSQIGK</sequence>
<dbReference type="InterPro" id="IPR000352">
    <property type="entry name" value="Pep_chain_release_fac_I"/>
</dbReference>
<dbReference type="AlphaFoldDB" id="A0A518B0U1"/>
<dbReference type="SUPFAM" id="SSF75620">
    <property type="entry name" value="Release factor"/>
    <property type="match status" value="1"/>
</dbReference>
<dbReference type="InterPro" id="IPR045853">
    <property type="entry name" value="Pep_chain_release_fac_I_sf"/>
</dbReference>
<name>A0A518B0U1_9BACT</name>
<protein>
    <recommendedName>
        <fullName evidence="4 5">Peptide chain release factor 2</fullName>
        <shortName evidence="4">RF-2</shortName>
    </recommendedName>
</protein>
<keyword evidence="2 4" id="KW-0488">Methylation</keyword>
<evidence type="ECO:0000256" key="2">
    <source>
        <dbReference type="ARBA" id="ARBA00022481"/>
    </source>
</evidence>
<organism evidence="7 8">
    <name type="scientific">Kolteria novifilia</name>
    <dbReference type="NCBI Taxonomy" id="2527975"/>
    <lineage>
        <taxon>Bacteria</taxon>
        <taxon>Pseudomonadati</taxon>
        <taxon>Planctomycetota</taxon>
        <taxon>Planctomycetia</taxon>
        <taxon>Kolteriales</taxon>
        <taxon>Kolteriaceae</taxon>
        <taxon>Kolteria</taxon>
    </lineage>
</organism>
<dbReference type="InterPro" id="IPR004374">
    <property type="entry name" value="PrfB"/>
</dbReference>
<dbReference type="InterPro" id="IPR005139">
    <property type="entry name" value="PCRF"/>
</dbReference>
<evidence type="ECO:0000256" key="4">
    <source>
        <dbReference type="HAMAP-Rule" id="MF_00094"/>
    </source>
</evidence>
<dbReference type="HAMAP" id="MF_00094">
    <property type="entry name" value="Rel_fac_2"/>
    <property type="match status" value="1"/>
</dbReference>
<dbReference type="SMART" id="SM00937">
    <property type="entry name" value="PCRF"/>
    <property type="match status" value="1"/>
</dbReference>